<evidence type="ECO:0000313" key="1">
    <source>
        <dbReference type="EMBL" id="MBF8185330.1"/>
    </source>
</evidence>
<reference evidence="1" key="1">
    <citation type="submission" date="2020-11" db="EMBL/GenBank/DDBJ databases">
        <title>Whole-genome analyses of Nonomuraea sp. K274.</title>
        <authorList>
            <person name="Veyisoglu A."/>
        </authorList>
    </citation>
    <scope>NUCLEOTIDE SEQUENCE</scope>
    <source>
        <strain evidence="1">K274</strain>
    </source>
</reference>
<accession>A0A931EWL3</accession>
<evidence type="ECO:0008006" key="3">
    <source>
        <dbReference type="Google" id="ProtNLM"/>
    </source>
</evidence>
<dbReference type="EMBL" id="JADOGI010000012">
    <property type="protein sequence ID" value="MBF8185330.1"/>
    <property type="molecule type" value="Genomic_DNA"/>
</dbReference>
<dbReference type="AlphaFoldDB" id="A0A931EWL3"/>
<sequence>MKRLVLAWAVTAVAATGVAVAVLGLLGTGLTGGSSHVLSQAEVRAALATVTPRTVTAPSGTPSQAPQGKLIRSAGGTVIASCDGDQITLRSWSPAQDYSVDHVEPGPGHEAKVEFELDDGEEVELEITCAGGQPVTRQD</sequence>
<name>A0A931EWL3_9ACTN</name>
<protein>
    <recommendedName>
        <fullName evidence="3">Septum formation initiator</fullName>
    </recommendedName>
</protein>
<keyword evidence="2" id="KW-1185">Reference proteome</keyword>
<proteinExistence type="predicted"/>
<evidence type="ECO:0000313" key="2">
    <source>
        <dbReference type="Proteomes" id="UP000605361"/>
    </source>
</evidence>
<organism evidence="1 2">
    <name type="scientific">Nonomuraea cypriaca</name>
    <dbReference type="NCBI Taxonomy" id="1187855"/>
    <lineage>
        <taxon>Bacteria</taxon>
        <taxon>Bacillati</taxon>
        <taxon>Actinomycetota</taxon>
        <taxon>Actinomycetes</taxon>
        <taxon>Streptosporangiales</taxon>
        <taxon>Streptosporangiaceae</taxon>
        <taxon>Nonomuraea</taxon>
    </lineage>
</organism>
<gene>
    <name evidence="1" type="ORF">ITP53_06180</name>
</gene>
<dbReference type="Proteomes" id="UP000605361">
    <property type="component" value="Unassembled WGS sequence"/>
</dbReference>
<comment type="caution">
    <text evidence="1">The sequence shown here is derived from an EMBL/GenBank/DDBJ whole genome shotgun (WGS) entry which is preliminary data.</text>
</comment>
<dbReference type="RefSeq" id="WP_195894316.1">
    <property type="nucleotide sequence ID" value="NZ_JADOGI010000012.1"/>
</dbReference>